<proteinExistence type="predicted"/>
<gene>
    <name evidence="1" type="ORF">A8L59_16500</name>
</gene>
<dbReference type="AlphaFoldDB" id="A0AAC9FXZ8"/>
<dbReference type="Proteomes" id="UP000078142">
    <property type="component" value="Chromosome"/>
</dbReference>
<evidence type="ECO:0000313" key="1">
    <source>
        <dbReference type="EMBL" id="ANH98947.1"/>
    </source>
</evidence>
<dbReference type="RefSeq" id="WP_064588234.1">
    <property type="nucleotide sequence ID" value="NZ_CP015852.1"/>
</dbReference>
<protein>
    <submittedName>
        <fullName evidence="1">Uncharacterized protein</fullName>
    </submittedName>
</protein>
<name>A0AAC9FXZ8_9PSED</name>
<evidence type="ECO:0000313" key="2">
    <source>
        <dbReference type="Proteomes" id="UP000078142"/>
    </source>
</evidence>
<reference evidence="1 2" key="1">
    <citation type="submission" date="2016-05" db="EMBL/GenBank/DDBJ databases">
        <authorList>
            <person name="Wang S."/>
            <person name="Zhu B."/>
        </authorList>
    </citation>
    <scope>NUCLEOTIDE SEQUENCE [LARGE SCALE GENOMIC DNA]</scope>
    <source>
        <strain evidence="1 2">CRS05-R5</strain>
    </source>
</reference>
<organism evidence="1 2">
    <name type="scientific">Pseudomonas koreensis</name>
    <dbReference type="NCBI Taxonomy" id="198620"/>
    <lineage>
        <taxon>Bacteria</taxon>
        <taxon>Pseudomonadati</taxon>
        <taxon>Pseudomonadota</taxon>
        <taxon>Gammaproteobacteria</taxon>
        <taxon>Pseudomonadales</taxon>
        <taxon>Pseudomonadaceae</taxon>
        <taxon>Pseudomonas</taxon>
    </lineage>
</organism>
<accession>A0AAC9FXZ8</accession>
<dbReference type="GeneID" id="93489992"/>
<dbReference type="EMBL" id="CP015852">
    <property type="protein sequence ID" value="ANH98947.1"/>
    <property type="molecule type" value="Genomic_DNA"/>
</dbReference>
<sequence>MAKKNLNDLEGWGLIWALAVYAGEKEIIPVGTTQFGYLTGEMVVVKKGKNGERDQRSHGVHIYTPEDHKRLLSKFDLEPLETDDGKFHYTVDNVGVVEGDHKSEVKARAIIANRVRCIEVDFPS</sequence>